<gene>
    <name evidence="3" type="ORF">PCO31110_00110</name>
</gene>
<evidence type="ECO:0000313" key="3">
    <source>
        <dbReference type="EMBL" id="VVD61209.1"/>
    </source>
</evidence>
<dbReference type="AlphaFoldDB" id="A0A5E4RGR4"/>
<feature type="signal peptide" evidence="2">
    <location>
        <begin position="1"/>
        <end position="25"/>
    </location>
</feature>
<dbReference type="RefSeq" id="WP_010805714.1">
    <property type="nucleotide sequence ID" value="NZ_CABPSJ010000001.1"/>
</dbReference>
<dbReference type="OrthoDB" id="8537668at2"/>
<evidence type="ECO:0008006" key="5">
    <source>
        <dbReference type="Google" id="ProtNLM"/>
    </source>
</evidence>
<organism evidence="3 4">
    <name type="scientific">Pandoraea communis</name>
    <dbReference type="NCBI Taxonomy" id="2508297"/>
    <lineage>
        <taxon>Bacteria</taxon>
        <taxon>Pseudomonadati</taxon>
        <taxon>Pseudomonadota</taxon>
        <taxon>Betaproteobacteria</taxon>
        <taxon>Burkholderiales</taxon>
        <taxon>Burkholderiaceae</taxon>
        <taxon>Pandoraea</taxon>
    </lineage>
</organism>
<dbReference type="Proteomes" id="UP000337189">
    <property type="component" value="Unassembled WGS sequence"/>
</dbReference>
<dbReference type="EMBL" id="CABPSJ010000001">
    <property type="protein sequence ID" value="VVD61209.1"/>
    <property type="molecule type" value="Genomic_DNA"/>
</dbReference>
<protein>
    <recommendedName>
        <fullName evidence="5">Lipoprotein</fullName>
    </recommendedName>
</protein>
<evidence type="ECO:0000256" key="2">
    <source>
        <dbReference type="SAM" id="SignalP"/>
    </source>
</evidence>
<keyword evidence="2" id="KW-0732">Signal</keyword>
<feature type="region of interest" description="Disordered" evidence="1">
    <location>
        <begin position="78"/>
        <end position="111"/>
    </location>
</feature>
<name>A0A5E4RGR4_9BURK</name>
<reference evidence="3 4" key="1">
    <citation type="submission" date="2019-08" db="EMBL/GenBank/DDBJ databases">
        <authorList>
            <person name="Peeters C."/>
        </authorList>
    </citation>
    <scope>NUCLEOTIDE SEQUENCE [LARGE SCALE GENOMIC DNA]</scope>
    <source>
        <strain evidence="3 4">LMG 31110</strain>
    </source>
</reference>
<accession>A0A5E4RGR4</accession>
<sequence>MKTLTAILSRAGALASLCAACLPLAACMSSSPIWDAHMGEAMHKVMKAQIIHPGPPDDAGPMSTDGKAAVSALNSYDKAMRSPAPNSNPYVIGVSQGGAPLAPSGGSGMNQ</sequence>
<proteinExistence type="predicted"/>
<evidence type="ECO:0000313" key="4">
    <source>
        <dbReference type="Proteomes" id="UP000337189"/>
    </source>
</evidence>
<evidence type="ECO:0000256" key="1">
    <source>
        <dbReference type="SAM" id="MobiDB-lite"/>
    </source>
</evidence>
<feature type="chain" id="PRO_5022865676" description="Lipoprotein" evidence="2">
    <location>
        <begin position="26"/>
        <end position="111"/>
    </location>
</feature>